<keyword evidence="16" id="KW-1185">Reference proteome</keyword>
<gene>
    <name evidence="15" type="ORF">BCR32DRAFT_261046</name>
</gene>
<dbReference type="FunFam" id="3.30.70.330:FF:000003">
    <property type="entry name" value="Polyadenylate-binding protein"/>
    <property type="match status" value="1"/>
</dbReference>
<feature type="coiled-coil region" evidence="11">
    <location>
        <begin position="276"/>
        <end position="303"/>
    </location>
</feature>
<feature type="compositionally biased region" description="Basic residues" evidence="12">
    <location>
        <begin position="461"/>
        <end position="474"/>
    </location>
</feature>
<dbReference type="SUPFAM" id="SSF54928">
    <property type="entry name" value="RNA-binding domain, RBD"/>
    <property type="match status" value="2"/>
</dbReference>
<evidence type="ECO:0000256" key="10">
    <source>
        <dbReference type="RuleBase" id="RU362004"/>
    </source>
</evidence>
<dbReference type="GO" id="GO:0005737">
    <property type="term" value="C:cytoplasm"/>
    <property type="evidence" value="ECO:0007669"/>
    <property type="project" value="UniProtKB-SubCell"/>
</dbReference>
<feature type="domain" description="PABC" evidence="14">
    <location>
        <begin position="514"/>
        <end position="591"/>
    </location>
</feature>
<reference evidence="15 16" key="2">
    <citation type="submission" date="2016-08" db="EMBL/GenBank/DDBJ databases">
        <title>Pervasive Adenine N6-methylation of Active Genes in Fungi.</title>
        <authorList>
            <consortium name="DOE Joint Genome Institute"/>
            <person name="Mondo S.J."/>
            <person name="Dannebaum R.O."/>
            <person name="Kuo R.C."/>
            <person name="Labutti K."/>
            <person name="Haridas S."/>
            <person name="Kuo A."/>
            <person name="Salamov A."/>
            <person name="Ahrendt S.R."/>
            <person name="Lipzen A."/>
            <person name="Sullivan W."/>
            <person name="Andreopoulos W.B."/>
            <person name="Clum A."/>
            <person name="Lindquist E."/>
            <person name="Daum C."/>
            <person name="Ramamoorthy G.K."/>
            <person name="Gryganskyi A."/>
            <person name="Culley D."/>
            <person name="Magnuson J.K."/>
            <person name="James T.Y."/>
            <person name="O'Malley M.A."/>
            <person name="Stajich J.E."/>
            <person name="Spatafora J.W."/>
            <person name="Visel A."/>
            <person name="Grigoriev I.V."/>
        </authorList>
    </citation>
    <scope>NUCLEOTIDE SEQUENCE [LARGE SCALE GENOMIC DNA]</scope>
    <source>
        <strain evidence="15 16">S4</strain>
    </source>
</reference>
<accession>A0A1Y1XDM1</accession>
<dbReference type="GO" id="GO:0005634">
    <property type="term" value="C:nucleus"/>
    <property type="evidence" value="ECO:0007669"/>
    <property type="project" value="UniProtKB-SubCell"/>
</dbReference>
<dbReference type="InterPro" id="IPR003954">
    <property type="entry name" value="RRM_euk-type"/>
</dbReference>
<evidence type="ECO:0000256" key="7">
    <source>
        <dbReference type="ARBA" id="ARBA00022884"/>
    </source>
</evidence>
<dbReference type="InterPro" id="IPR006515">
    <property type="entry name" value="PABP_1234"/>
</dbReference>
<feature type="domain" description="RRM" evidence="13">
    <location>
        <begin position="204"/>
        <end position="281"/>
    </location>
</feature>
<feature type="compositionally biased region" description="Low complexity" evidence="12">
    <location>
        <begin position="476"/>
        <end position="506"/>
    </location>
</feature>
<keyword evidence="5" id="KW-0507">mRNA processing</keyword>
<organism evidence="15 16">
    <name type="scientific">Anaeromyces robustus</name>
    <dbReference type="NCBI Taxonomy" id="1754192"/>
    <lineage>
        <taxon>Eukaryota</taxon>
        <taxon>Fungi</taxon>
        <taxon>Fungi incertae sedis</taxon>
        <taxon>Chytridiomycota</taxon>
        <taxon>Chytridiomycota incertae sedis</taxon>
        <taxon>Neocallimastigomycetes</taxon>
        <taxon>Neocallimastigales</taxon>
        <taxon>Neocallimastigaceae</taxon>
        <taxon>Anaeromyces</taxon>
    </lineage>
</organism>
<sequence length="597" mass="67458">MATTAETAAAPVVKDDASNRPTTASLYVGELDPSVTEAVLFEIFNIIGPVDSIRVCRDAVTRRSLGYAYVNYHNIADGEKALETLNYTNLKGKSIRIMWSQRDPSLRKSGEGNIFIKNLDASIDDKALFDTFSAFGKILSCKIATENGVSKGYGFVHFEHSDDAENAIKNVNGMLLNNKKVYVGHHIPKKERDAKIEELRNQYTNIYIKNIDENITDDQLRAAFEKFGKITSLVIQKDDEGKSKGFGFINYETHDEAKKAVDEMNDTELGSKKIYVSRAQKKNEREEELKKQYEKIREEKLNKYQGVNLYIKNLDESVTDEVLREKFSPFGTITSAKVMCDEKNENKSRGFGFVCFSSPDEATKAVAEMNGSNLNGKPIYVALAQRKDVRKAQLEVQMNQRLQIRNMQANQMMNNNGMYNNQQIFYGGMPHMNPGRNMYYQQGMIRPHQWNGQEGYNGQHQYRRNQRNGPRRGKYNNNNNNNQNQQAAPAQEQAAAPAPATETETQVQQPTAGVSGITEAELSKLSPEERRNKLGEALFTAISKINQNYVGKITGMLLEMKTNEIITLLDNPDVLKQKVEEAVKALDEFQQSQKNAQ</sequence>
<keyword evidence="4 10" id="KW-0963">Cytoplasm</keyword>
<dbReference type="PANTHER" id="PTHR24012">
    <property type="entry name" value="RNA BINDING PROTEIN"/>
    <property type="match status" value="1"/>
</dbReference>
<evidence type="ECO:0000259" key="14">
    <source>
        <dbReference type="PROSITE" id="PS51309"/>
    </source>
</evidence>
<evidence type="ECO:0000313" key="16">
    <source>
        <dbReference type="Proteomes" id="UP000193944"/>
    </source>
</evidence>
<evidence type="ECO:0000256" key="1">
    <source>
        <dbReference type="ARBA" id="ARBA00004123"/>
    </source>
</evidence>
<dbReference type="CDD" id="cd12378">
    <property type="entry name" value="RRM1_I_PABPs"/>
    <property type="match status" value="1"/>
</dbReference>
<dbReference type="SMART" id="SM00361">
    <property type="entry name" value="RRM_1"/>
    <property type="match status" value="4"/>
</dbReference>
<evidence type="ECO:0000256" key="6">
    <source>
        <dbReference type="ARBA" id="ARBA00022737"/>
    </source>
</evidence>
<evidence type="ECO:0000256" key="8">
    <source>
        <dbReference type="ARBA" id="ARBA00023242"/>
    </source>
</evidence>
<dbReference type="SUPFAM" id="SSF63570">
    <property type="entry name" value="PABC (PABP) domain"/>
    <property type="match status" value="1"/>
</dbReference>
<dbReference type="Pfam" id="PF00658">
    <property type="entry name" value="MLLE"/>
    <property type="match status" value="1"/>
</dbReference>
<dbReference type="InterPro" id="IPR034364">
    <property type="entry name" value="PABP_RRM1"/>
</dbReference>
<dbReference type="FunFam" id="3.30.70.330:FF:000091">
    <property type="entry name" value="Polyadenylate-binding protein"/>
    <property type="match status" value="1"/>
</dbReference>
<dbReference type="InterPro" id="IPR045305">
    <property type="entry name" value="RRM2_I_PABPs"/>
</dbReference>
<dbReference type="SMART" id="SM00360">
    <property type="entry name" value="RRM"/>
    <property type="match status" value="4"/>
</dbReference>
<dbReference type="EMBL" id="MCFG01000065">
    <property type="protein sequence ID" value="ORX83792.1"/>
    <property type="molecule type" value="Genomic_DNA"/>
</dbReference>
<evidence type="ECO:0000259" key="13">
    <source>
        <dbReference type="PROSITE" id="PS50102"/>
    </source>
</evidence>
<dbReference type="GO" id="GO:0003723">
    <property type="term" value="F:RNA binding"/>
    <property type="evidence" value="ECO:0007669"/>
    <property type="project" value="UniProtKB-UniRule"/>
</dbReference>
<dbReference type="Gene3D" id="1.10.1900.10">
    <property type="entry name" value="c-terminal domain of poly(a) binding protein"/>
    <property type="match status" value="1"/>
</dbReference>
<comment type="function">
    <text evidence="10">Binds the poly(A) tail of mRNA.</text>
</comment>
<dbReference type="GO" id="GO:0006397">
    <property type="term" value="P:mRNA processing"/>
    <property type="evidence" value="ECO:0007669"/>
    <property type="project" value="UniProtKB-KW"/>
</dbReference>
<name>A0A1Y1XDM1_9FUNG</name>
<dbReference type="FunFam" id="3.30.70.330:FF:000385">
    <property type="entry name" value="Polyadenylate-binding protein"/>
    <property type="match status" value="1"/>
</dbReference>
<feature type="region of interest" description="Disordered" evidence="12">
    <location>
        <begin position="450"/>
        <end position="528"/>
    </location>
</feature>
<evidence type="ECO:0000256" key="12">
    <source>
        <dbReference type="SAM" id="MobiDB-lite"/>
    </source>
</evidence>
<dbReference type="InterPro" id="IPR002004">
    <property type="entry name" value="PABP_HYD_C"/>
</dbReference>
<comment type="subcellular location">
    <subcellularLocation>
        <location evidence="2 10">Cytoplasm</location>
    </subcellularLocation>
    <subcellularLocation>
        <location evidence="1">Nucleus</location>
    </subcellularLocation>
</comment>
<evidence type="ECO:0000256" key="3">
    <source>
        <dbReference type="ARBA" id="ARBA00008557"/>
    </source>
</evidence>
<dbReference type="Pfam" id="PF00076">
    <property type="entry name" value="RRM_1"/>
    <property type="match status" value="4"/>
</dbReference>
<evidence type="ECO:0000256" key="4">
    <source>
        <dbReference type="ARBA" id="ARBA00022490"/>
    </source>
</evidence>
<dbReference type="NCBIfam" id="TIGR01628">
    <property type="entry name" value="PABP-1234"/>
    <property type="match status" value="1"/>
</dbReference>
<keyword evidence="8" id="KW-0539">Nucleus</keyword>
<protein>
    <recommendedName>
        <fullName evidence="10">Polyadenylate-binding protein</fullName>
        <shortName evidence="10">PABP</shortName>
    </recommendedName>
</protein>
<dbReference type="PROSITE" id="PS50102">
    <property type="entry name" value="RRM"/>
    <property type="match status" value="4"/>
</dbReference>
<evidence type="ECO:0000256" key="5">
    <source>
        <dbReference type="ARBA" id="ARBA00022664"/>
    </source>
</evidence>
<dbReference type="STRING" id="1754192.A0A1Y1XDM1"/>
<dbReference type="CDD" id="cd12379">
    <property type="entry name" value="RRM2_I_PABPs"/>
    <property type="match status" value="1"/>
</dbReference>
<evidence type="ECO:0000256" key="9">
    <source>
        <dbReference type="PROSITE-ProRule" id="PRU00176"/>
    </source>
</evidence>
<dbReference type="InterPro" id="IPR000504">
    <property type="entry name" value="RRM_dom"/>
</dbReference>
<dbReference type="InterPro" id="IPR036053">
    <property type="entry name" value="PABP-dom"/>
</dbReference>
<dbReference type="FunFam" id="3.30.70.330:FF:000520">
    <property type="entry name" value="Polyadenylate-binding protein"/>
    <property type="match status" value="1"/>
</dbReference>
<reference evidence="15 16" key="1">
    <citation type="submission" date="2016-08" db="EMBL/GenBank/DDBJ databases">
        <title>A Parts List for Fungal Cellulosomes Revealed by Comparative Genomics.</title>
        <authorList>
            <consortium name="DOE Joint Genome Institute"/>
            <person name="Haitjema C.H."/>
            <person name="Gilmore S.P."/>
            <person name="Henske J.K."/>
            <person name="Solomon K.V."/>
            <person name="De Groot R."/>
            <person name="Kuo A."/>
            <person name="Mondo S.J."/>
            <person name="Salamov A.A."/>
            <person name="Labutti K."/>
            <person name="Zhao Z."/>
            <person name="Chiniquy J."/>
            <person name="Barry K."/>
            <person name="Brewer H.M."/>
            <person name="Purvine S.O."/>
            <person name="Wright A.T."/>
            <person name="Boxma B."/>
            <person name="Van Alen T."/>
            <person name="Hackstein J.H."/>
            <person name="Baker S.E."/>
            <person name="Grigoriev I.V."/>
            <person name="O'Malley M.A."/>
        </authorList>
    </citation>
    <scope>NUCLEOTIDE SEQUENCE [LARGE SCALE GENOMIC DNA]</scope>
    <source>
        <strain evidence="15 16">S4</strain>
    </source>
</reference>
<feature type="domain" description="RRM" evidence="13">
    <location>
        <begin position="112"/>
        <end position="188"/>
    </location>
</feature>
<keyword evidence="11" id="KW-0175">Coiled coil</keyword>
<dbReference type="Proteomes" id="UP000193944">
    <property type="component" value="Unassembled WGS sequence"/>
</dbReference>
<keyword evidence="6" id="KW-0677">Repeat</keyword>
<feature type="domain" description="RRM" evidence="13">
    <location>
        <begin position="307"/>
        <end position="386"/>
    </location>
</feature>
<dbReference type="InterPro" id="IPR035979">
    <property type="entry name" value="RBD_domain_sf"/>
</dbReference>
<proteinExistence type="inferred from homology"/>
<feature type="domain" description="RRM" evidence="13">
    <location>
        <begin position="24"/>
        <end position="102"/>
    </location>
</feature>
<keyword evidence="7 9" id="KW-0694">RNA-binding</keyword>
<evidence type="ECO:0000256" key="2">
    <source>
        <dbReference type="ARBA" id="ARBA00004496"/>
    </source>
</evidence>
<dbReference type="SMART" id="SM00517">
    <property type="entry name" value="PolyA"/>
    <property type="match status" value="1"/>
</dbReference>
<dbReference type="OrthoDB" id="19742at2759"/>
<dbReference type="AlphaFoldDB" id="A0A1Y1XDM1"/>
<dbReference type="Gene3D" id="3.30.70.330">
    <property type="match status" value="4"/>
</dbReference>
<evidence type="ECO:0000313" key="15">
    <source>
        <dbReference type="EMBL" id="ORX83792.1"/>
    </source>
</evidence>
<dbReference type="InterPro" id="IPR012677">
    <property type="entry name" value="Nucleotide-bd_a/b_plait_sf"/>
</dbReference>
<dbReference type="CDD" id="cd12381">
    <property type="entry name" value="RRM4_I_PABPs"/>
    <property type="match status" value="1"/>
</dbReference>
<evidence type="ECO:0000256" key="11">
    <source>
        <dbReference type="SAM" id="Coils"/>
    </source>
</evidence>
<feature type="compositionally biased region" description="Polar residues" evidence="12">
    <location>
        <begin position="450"/>
        <end position="460"/>
    </location>
</feature>
<comment type="caution">
    <text evidence="15">The sequence shown here is derived from an EMBL/GenBank/DDBJ whole genome shotgun (WGS) entry which is preliminary data.</text>
</comment>
<comment type="similarity">
    <text evidence="3 10">Belongs to the polyadenylate-binding protein type-1 family.</text>
</comment>
<dbReference type="CDD" id="cd12380">
    <property type="entry name" value="RRM3_I_PABPs"/>
    <property type="match status" value="1"/>
</dbReference>
<dbReference type="PROSITE" id="PS51309">
    <property type="entry name" value="PABC"/>
    <property type="match status" value="1"/>
</dbReference>